<name>A0A5J4V2N5_9EUKA</name>
<accession>A0A5J4V2N5</accession>
<evidence type="ECO:0000313" key="2">
    <source>
        <dbReference type="Proteomes" id="UP000324800"/>
    </source>
</evidence>
<protein>
    <submittedName>
        <fullName evidence="1">Uncharacterized protein</fullName>
    </submittedName>
</protein>
<dbReference type="AlphaFoldDB" id="A0A5J4V2N5"/>
<reference evidence="1 2" key="1">
    <citation type="submission" date="2019-03" db="EMBL/GenBank/DDBJ databases">
        <title>Single cell metagenomics reveals metabolic interactions within the superorganism composed of flagellate Streblomastix strix and complex community of Bacteroidetes bacteria on its surface.</title>
        <authorList>
            <person name="Treitli S.C."/>
            <person name="Kolisko M."/>
            <person name="Husnik F."/>
            <person name="Keeling P."/>
            <person name="Hampl V."/>
        </authorList>
    </citation>
    <scope>NUCLEOTIDE SEQUENCE [LARGE SCALE GENOMIC DNA]</scope>
    <source>
        <strain evidence="1">ST1C</strain>
    </source>
</reference>
<feature type="non-terminal residue" evidence="1">
    <location>
        <position position="1"/>
    </location>
</feature>
<sequence length="125" mass="14244">GDVIVQAELVTVKYAEALIISFCSSGGSGEQIDNQIINGLNFIVNFIKELHKGRNNHQQYFQPQPALARICYEQIEEEAGNEEIDILLNNKGQQYNKIKIQAKKAKKEIFNLYINQSNTQPDQYL</sequence>
<proteinExistence type="predicted"/>
<gene>
    <name evidence="1" type="ORF">EZS28_027840</name>
</gene>
<comment type="caution">
    <text evidence="1">The sequence shown here is derived from an EMBL/GenBank/DDBJ whole genome shotgun (WGS) entry which is preliminary data.</text>
</comment>
<organism evidence="1 2">
    <name type="scientific">Streblomastix strix</name>
    <dbReference type="NCBI Taxonomy" id="222440"/>
    <lineage>
        <taxon>Eukaryota</taxon>
        <taxon>Metamonada</taxon>
        <taxon>Preaxostyla</taxon>
        <taxon>Oxymonadida</taxon>
        <taxon>Streblomastigidae</taxon>
        <taxon>Streblomastix</taxon>
    </lineage>
</organism>
<evidence type="ECO:0000313" key="1">
    <source>
        <dbReference type="EMBL" id="KAA6376632.1"/>
    </source>
</evidence>
<dbReference type="EMBL" id="SNRW01010392">
    <property type="protein sequence ID" value="KAA6376632.1"/>
    <property type="molecule type" value="Genomic_DNA"/>
</dbReference>
<dbReference type="Proteomes" id="UP000324800">
    <property type="component" value="Unassembled WGS sequence"/>
</dbReference>